<proteinExistence type="predicted"/>
<evidence type="ECO:0000259" key="3">
    <source>
        <dbReference type="Pfam" id="PF26571"/>
    </source>
</evidence>
<name>A0A365H3Z5_9ACTN</name>
<keyword evidence="5" id="KW-1185">Reference proteome</keyword>
<keyword evidence="1" id="KW-0175">Coiled coil</keyword>
<comment type="caution">
    <text evidence="4">The sequence shown here is derived from an EMBL/GenBank/DDBJ whole genome shotgun (WGS) entry which is preliminary data.</text>
</comment>
<evidence type="ECO:0000256" key="2">
    <source>
        <dbReference type="SAM" id="SignalP"/>
    </source>
</evidence>
<dbReference type="InterPro" id="IPR058593">
    <property type="entry name" value="ARB_07466-like_C"/>
</dbReference>
<protein>
    <recommendedName>
        <fullName evidence="3">ARB-07466-like C-terminal domain-containing protein</fullName>
    </recommendedName>
</protein>
<accession>A0A365H3Z5</accession>
<dbReference type="Gene3D" id="6.10.250.3150">
    <property type="match status" value="1"/>
</dbReference>
<organism evidence="4 5">
    <name type="scientific">Actinomadura craniellae</name>
    <dbReference type="NCBI Taxonomy" id="2231787"/>
    <lineage>
        <taxon>Bacteria</taxon>
        <taxon>Bacillati</taxon>
        <taxon>Actinomycetota</taxon>
        <taxon>Actinomycetes</taxon>
        <taxon>Streptosporangiales</taxon>
        <taxon>Thermomonosporaceae</taxon>
        <taxon>Actinomadura</taxon>
    </lineage>
</organism>
<feature type="signal peptide" evidence="2">
    <location>
        <begin position="1"/>
        <end position="35"/>
    </location>
</feature>
<dbReference type="AlphaFoldDB" id="A0A365H3Z5"/>
<feature type="domain" description="ARB-07466-like C-terminal" evidence="3">
    <location>
        <begin position="198"/>
        <end position="305"/>
    </location>
</feature>
<gene>
    <name evidence="4" type="ORF">DPM19_18365</name>
</gene>
<dbReference type="OrthoDB" id="2989771at2"/>
<feature type="coiled-coil region" evidence="1">
    <location>
        <begin position="48"/>
        <end position="89"/>
    </location>
</feature>
<evidence type="ECO:0000313" key="4">
    <source>
        <dbReference type="EMBL" id="RAY13834.1"/>
    </source>
</evidence>
<evidence type="ECO:0000256" key="1">
    <source>
        <dbReference type="SAM" id="Coils"/>
    </source>
</evidence>
<dbReference type="Pfam" id="PF26571">
    <property type="entry name" value="VldE"/>
    <property type="match status" value="1"/>
</dbReference>
<sequence length="313" mass="34085">MLCRVVPRWRPRRTGLALASAIGALTMFTGSTAGAAPAAAAPGDIAKVNRLTKQIQQLERQYRGELEELRDTRNDAKRALQKADALRDDLAAARGVVAQLAAARYISNGIEPSVAILATDDPSTMLSGATMADHLSQNHAAKVQQIQALVTAQEKAQQEAGARIDKLEKAIKDLNAQKARVQQLLKKYKPESPSIGMGGITPRMARVKAEIDTEFGPFPIIGCMRAGDPGEHGKGRACDFMESTAGSMPSSARMAHGDQVSNYLIRNGSRMGVMYIIWRQRIYDFRTGAGWKMMGDRGSITQNHYDHVHVSVF</sequence>
<feature type="coiled-coil region" evidence="1">
    <location>
        <begin position="157"/>
        <end position="187"/>
    </location>
</feature>
<evidence type="ECO:0000313" key="5">
    <source>
        <dbReference type="Proteomes" id="UP000251891"/>
    </source>
</evidence>
<feature type="chain" id="PRO_5016751032" description="ARB-07466-like C-terminal domain-containing protein" evidence="2">
    <location>
        <begin position="36"/>
        <end position="313"/>
    </location>
</feature>
<keyword evidence="2" id="KW-0732">Signal</keyword>
<dbReference type="EMBL" id="QLYX01000008">
    <property type="protein sequence ID" value="RAY13834.1"/>
    <property type="molecule type" value="Genomic_DNA"/>
</dbReference>
<reference evidence="4 5" key="1">
    <citation type="submission" date="2018-06" db="EMBL/GenBank/DDBJ databases">
        <title>Actinomadura craniellae sp. nov. isolated from marine sponge Craniella sp.</title>
        <authorList>
            <person name="Li L."/>
            <person name="Xu Q.H."/>
            <person name="Lin H.W."/>
            <person name="Lu Y.H."/>
        </authorList>
    </citation>
    <scope>NUCLEOTIDE SEQUENCE [LARGE SCALE GENOMIC DNA]</scope>
    <source>
        <strain evidence="4 5">LHW63021</strain>
    </source>
</reference>
<dbReference type="Proteomes" id="UP000251891">
    <property type="component" value="Unassembled WGS sequence"/>
</dbReference>